<sequence length="711" mass="78265">MTSINRDEFIAGLGFGVDEFQIEAFDAIDTGQNVLVSAPTGSGKTLVATYAIEKVLREGGRAFYTTPLKALSNQKFGELGKRFGTEHVGLLTGDTSVNRGASIVVMTTEVLRNMLLTESGRVQDLSLVVMDEVHYLQDPFRGGVWEEVIILTPSEVQFVALSATVANAPFLGEWLTEVRGHTEVIVELERPITLHNHVAIHRRGQNMPELFDLLDGDRLSDPARKVDALLKNSRRFRPGPQWRGDRSSAPPPPYSTPRRSDLLRVIDDEDFGPTIYFIFSRAGCDDAVRQCRRDGVRFTTRDMASAIDDIATDRVRSFEDDDLNALGFPEFQDSLRNGIAAHHAGMVPAFREIVETCFERGLLGVVFATETLALGVNMPARSVVLEKFSKYSDAGRNTLSSGEFAQMTGRAGRRGLDDEGHAIISFALETSMADIGRVAVAPAPDLHSSFRPTYNFTANLIHHFDEEMALTILNRSFAQFEADRRPAGVRRTLTDQMMARRSVFEDLGYGLKWTLTARGEALRSIYHENDLLLCEAWFEGAFDDIEPATLAAVLSCFAFEGRRTKPKPAAKGTKQRKPKDIKDRLGPQRRADIIDRLALISTLHFRVVESEERHKVKHAKGLDDGFARAIASWTRGASLATALDVADAEVGTMAPGDFVRHAKQVADLCEQIARLAVGTEIVAVAEEAKAGILRSVVAGSMGIPHLPGSTL</sequence>
<evidence type="ECO:0000256" key="2">
    <source>
        <dbReference type="ARBA" id="ARBA00022801"/>
    </source>
</evidence>
<dbReference type="Gene3D" id="3.40.50.300">
    <property type="entry name" value="P-loop containing nucleotide triphosphate hydrolases"/>
    <property type="match status" value="2"/>
</dbReference>
<feature type="domain" description="Helicase C-terminal" evidence="7">
    <location>
        <begin position="258"/>
        <end position="451"/>
    </location>
</feature>
<dbReference type="Gene3D" id="1.10.3380.30">
    <property type="match status" value="1"/>
</dbReference>
<feature type="domain" description="Helicase ATP-binding" evidence="6">
    <location>
        <begin position="25"/>
        <end position="183"/>
    </location>
</feature>
<evidence type="ECO:0000259" key="6">
    <source>
        <dbReference type="PROSITE" id="PS51192"/>
    </source>
</evidence>
<dbReference type="PANTHER" id="PTHR12131">
    <property type="entry name" value="ATP-DEPENDENT RNA AND DNA HELICASE"/>
    <property type="match status" value="1"/>
</dbReference>
<evidence type="ECO:0000256" key="1">
    <source>
        <dbReference type="ARBA" id="ARBA00022741"/>
    </source>
</evidence>
<proteinExistence type="predicted"/>
<dbReference type="GO" id="GO:0070478">
    <property type="term" value="P:nuclear-transcribed mRNA catabolic process, 3'-5' exonucleolytic nonsense-mediated decay"/>
    <property type="evidence" value="ECO:0007669"/>
    <property type="project" value="TreeGrafter"/>
</dbReference>
<dbReference type="Pfam" id="PF00271">
    <property type="entry name" value="Helicase_C"/>
    <property type="match status" value="1"/>
</dbReference>
<dbReference type="Pfam" id="PF00270">
    <property type="entry name" value="DEAD"/>
    <property type="match status" value="1"/>
</dbReference>
<dbReference type="SMART" id="SM00487">
    <property type="entry name" value="DEXDc"/>
    <property type="match status" value="1"/>
</dbReference>
<dbReference type="InterPro" id="IPR027417">
    <property type="entry name" value="P-loop_NTPase"/>
</dbReference>
<dbReference type="Pfam" id="PF08148">
    <property type="entry name" value="DSHCT"/>
    <property type="match status" value="1"/>
</dbReference>
<dbReference type="GO" id="GO:0016787">
    <property type="term" value="F:hydrolase activity"/>
    <property type="evidence" value="ECO:0007669"/>
    <property type="project" value="UniProtKB-KW"/>
</dbReference>
<name>A0A6J7CTN2_9ZZZZ</name>
<accession>A0A6J7CTN2</accession>
<feature type="region of interest" description="Disordered" evidence="5">
    <location>
        <begin position="564"/>
        <end position="585"/>
    </location>
</feature>
<evidence type="ECO:0000313" key="8">
    <source>
        <dbReference type="EMBL" id="CAB4858373.1"/>
    </source>
</evidence>
<evidence type="ECO:0000256" key="3">
    <source>
        <dbReference type="ARBA" id="ARBA00022806"/>
    </source>
</evidence>
<feature type="compositionally biased region" description="Basic residues" evidence="5">
    <location>
        <begin position="564"/>
        <end position="577"/>
    </location>
</feature>
<dbReference type="InterPro" id="IPR012961">
    <property type="entry name" value="Ski2/MTR4_C"/>
</dbReference>
<dbReference type="SMART" id="SM00490">
    <property type="entry name" value="HELICc"/>
    <property type="match status" value="1"/>
</dbReference>
<dbReference type="GO" id="GO:0004386">
    <property type="term" value="F:helicase activity"/>
    <property type="evidence" value="ECO:0007669"/>
    <property type="project" value="UniProtKB-KW"/>
</dbReference>
<evidence type="ECO:0000256" key="5">
    <source>
        <dbReference type="SAM" id="MobiDB-lite"/>
    </source>
</evidence>
<dbReference type="AlphaFoldDB" id="A0A6J7CTN2"/>
<dbReference type="GO" id="GO:0003676">
    <property type="term" value="F:nucleic acid binding"/>
    <property type="evidence" value="ECO:0007669"/>
    <property type="project" value="InterPro"/>
</dbReference>
<evidence type="ECO:0000259" key="7">
    <source>
        <dbReference type="PROSITE" id="PS51194"/>
    </source>
</evidence>
<dbReference type="InterPro" id="IPR011545">
    <property type="entry name" value="DEAD/DEAH_box_helicase_dom"/>
</dbReference>
<dbReference type="GO" id="GO:0055087">
    <property type="term" value="C:Ski complex"/>
    <property type="evidence" value="ECO:0007669"/>
    <property type="project" value="TreeGrafter"/>
</dbReference>
<keyword evidence="1" id="KW-0547">Nucleotide-binding</keyword>
<dbReference type="InterPro" id="IPR014001">
    <property type="entry name" value="Helicase_ATP-bd"/>
</dbReference>
<reference evidence="8" key="1">
    <citation type="submission" date="2020-05" db="EMBL/GenBank/DDBJ databases">
        <authorList>
            <person name="Chiriac C."/>
            <person name="Salcher M."/>
            <person name="Ghai R."/>
            <person name="Kavagutti S V."/>
        </authorList>
    </citation>
    <scope>NUCLEOTIDE SEQUENCE</scope>
</reference>
<dbReference type="InterPro" id="IPR050699">
    <property type="entry name" value="RNA-DNA_Helicase"/>
</dbReference>
<dbReference type="PROSITE" id="PS51194">
    <property type="entry name" value="HELICASE_CTER"/>
    <property type="match status" value="1"/>
</dbReference>
<protein>
    <submittedName>
        <fullName evidence="8">Unannotated protein</fullName>
    </submittedName>
</protein>
<dbReference type="InterPro" id="IPR001650">
    <property type="entry name" value="Helicase_C-like"/>
</dbReference>
<dbReference type="PANTHER" id="PTHR12131:SF1">
    <property type="entry name" value="ATP-DEPENDENT RNA HELICASE SUPV3L1, MITOCHONDRIAL-RELATED"/>
    <property type="match status" value="1"/>
</dbReference>
<dbReference type="PROSITE" id="PS51192">
    <property type="entry name" value="HELICASE_ATP_BIND_1"/>
    <property type="match status" value="1"/>
</dbReference>
<keyword evidence="2" id="KW-0378">Hydrolase</keyword>
<evidence type="ECO:0000256" key="4">
    <source>
        <dbReference type="ARBA" id="ARBA00022840"/>
    </source>
</evidence>
<dbReference type="CDD" id="cd18795">
    <property type="entry name" value="SF2_C_Ski2"/>
    <property type="match status" value="1"/>
</dbReference>
<organism evidence="8">
    <name type="scientific">freshwater metagenome</name>
    <dbReference type="NCBI Taxonomy" id="449393"/>
    <lineage>
        <taxon>unclassified sequences</taxon>
        <taxon>metagenomes</taxon>
        <taxon>ecological metagenomes</taxon>
    </lineage>
</organism>
<keyword evidence="3" id="KW-0347">Helicase</keyword>
<gene>
    <name evidence="8" type="ORF">UFOPK3381_00118</name>
</gene>
<dbReference type="EMBL" id="CAFBLN010000001">
    <property type="protein sequence ID" value="CAB4858373.1"/>
    <property type="molecule type" value="Genomic_DNA"/>
</dbReference>
<dbReference type="SMART" id="SM01142">
    <property type="entry name" value="DSHCT"/>
    <property type="match status" value="1"/>
</dbReference>
<keyword evidence="4" id="KW-0067">ATP-binding</keyword>
<dbReference type="GO" id="GO:0005524">
    <property type="term" value="F:ATP binding"/>
    <property type="evidence" value="ECO:0007669"/>
    <property type="project" value="UniProtKB-KW"/>
</dbReference>
<feature type="region of interest" description="Disordered" evidence="5">
    <location>
        <begin position="235"/>
        <end position="259"/>
    </location>
</feature>
<dbReference type="SUPFAM" id="SSF52540">
    <property type="entry name" value="P-loop containing nucleoside triphosphate hydrolases"/>
    <property type="match status" value="1"/>
</dbReference>